<dbReference type="EMBL" id="CM037619">
    <property type="protein sequence ID" value="KAH8007487.1"/>
    <property type="molecule type" value="Genomic_DNA"/>
</dbReference>
<dbReference type="Proteomes" id="UP000827872">
    <property type="component" value="Linkage Group LG06"/>
</dbReference>
<reference evidence="1" key="1">
    <citation type="submission" date="2021-08" db="EMBL/GenBank/DDBJ databases">
        <title>The first chromosome-level gecko genome reveals the dynamic sex chromosomes of Neotropical dwarf geckos (Sphaerodactylidae: Sphaerodactylus).</title>
        <authorList>
            <person name="Pinto B.J."/>
            <person name="Keating S.E."/>
            <person name="Gamble T."/>
        </authorList>
    </citation>
    <scope>NUCLEOTIDE SEQUENCE</scope>
    <source>
        <strain evidence="1">TG3544</strain>
    </source>
</reference>
<organism evidence="1 2">
    <name type="scientific">Sphaerodactylus townsendi</name>
    <dbReference type="NCBI Taxonomy" id="933632"/>
    <lineage>
        <taxon>Eukaryota</taxon>
        <taxon>Metazoa</taxon>
        <taxon>Chordata</taxon>
        <taxon>Craniata</taxon>
        <taxon>Vertebrata</taxon>
        <taxon>Euteleostomi</taxon>
        <taxon>Lepidosauria</taxon>
        <taxon>Squamata</taxon>
        <taxon>Bifurcata</taxon>
        <taxon>Gekkota</taxon>
        <taxon>Sphaerodactylidae</taxon>
        <taxon>Sphaerodactylus</taxon>
    </lineage>
</organism>
<evidence type="ECO:0000313" key="1">
    <source>
        <dbReference type="EMBL" id="KAH8007487.1"/>
    </source>
</evidence>
<comment type="caution">
    <text evidence="1">The sequence shown here is derived from an EMBL/GenBank/DDBJ whole genome shotgun (WGS) entry which is preliminary data.</text>
</comment>
<keyword evidence="2" id="KW-1185">Reference proteome</keyword>
<proteinExistence type="predicted"/>
<name>A0ACB8FQD4_9SAUR</name>
<protein>
    <submittedName>
        <fullName evidence="1">Uncharacterized protein</fullName>
    </submittedName>
</protein>
<sequence>MRRPTKIITTQKVEEELGSALASFLLLLLGDGAIEANNVPRANSASGQFHQPTRPRRDRLSPRVIPKRTIFQKRPQGRASTTPGSRGQPLQPSQTKGRLETYLLLPQPLHYRLGKDPWNCLEKENGPSFDKATKQNIQYFKN</sequence>
<gene>
    <name evidence="1" type="ORF">K3G42_023257</name>
</gene>
<evidence type="ECO:0000313" key="2">
    <source>
        <dbReference type="Proteomes" id="UP000827872"/>
    </source>
</evidence>
<accession>A0ACB8FQD4</accession>